<dbReference type="RefSeq" id="XP_045272434.1">
    <property type="nucleotide sequence ID" value="XM_045416782.1"/>
</dbReference>
<feature type="region of interest" description="Disordered" evidence="1">
    <location>
        <begin position="53"/>
        <end position="140"/>
    </location>
</feature>
<feature type="region of interest" description="Disordered" evidence="1">
    <location>
        <begin position="166"/>
        <end position="214"/>
    </location>
</feature>
<reference evidence="3" key="1">
    <citation type="journal article" date="2015" name="PLoS Genet.">
        <title>The dynamic genome and transcriptome of the human fungal pathogen Blastomyces and close relative Emmonsia.</title>
        <authorList>
            <person name="Munoz J.F."/>
            <person name="Gauthier G.M."/>
            <person name="Desjardins C.A."/>
            <person name="Gallo J.E."/>
            <person name="Holder J."/>
            <person name="Sullivan T.D."/>
            <person name="Marty A.J."/>
            <person name="Carmen J.C."/>
            <person name="Chen Z."/>
            <person name="Ding L."/>
            <person name="Gujja S."/>
            <person name="Magrini V."/>
            <person name="Misas E."/>
            <person name="Mitreva M."/>
            <person name="Priest M."/>
            <person name="Saif S."/>
            <person name="Whiston E.A."/>
            <person name="Young S."/>
            <person name="Zeng Q."/>
            <person name="Goldman W.E."/>
            <person name="Mardis E.R."/>
            <person name="Taylor J.W."/>
            <person name="McEwen J.G."/>
            <person name="Clay O.K."/>
            <person name="Klein B.S."/>
            <person name="Cuomo C.A."/>
        </authorList>
    </citation>
    <scope>NUCLEOTIDE SEQUENCE [LARGE SCALE GENOMIC DNA]</scope>
    <source>
        <strain evidence="3">ER-3 / ATCC MYA-2586</strain>
    </source>
</reference>
<name>A0ABP2EQ72_AJEDR</name>
<feature type="compositionally biased region" description="Low complexity" evidence="1">
    <location>
        <begin position="83"/>
        <end position="96"/>
    </location>
</feature>
<dbReference type="Proteomes" id="UP000002039">
    <property type="component" value="Unassembled WGS sequence"/>
</dbReference>
<sequence>MGCSLSTGRKRVAEAGLKDVVLRQYTWLVGGEGGLKGLKAPLPSDFLQVPGCRSAGTSASKNQHSMAGPSMQDPAQAPERSEANATAALASSAIGSEPMRRVRRKKGVRGGAISTGGPRGGAWVGEHRRERNEKVEKGRARPWKKVGAGGGLYRCQTGLMTVMSRPTDAASGSLSPEQTTPDPNGRGHARMGRAPGRNGASAARRARSGQLNANRNYTVLVGLTPRNVWDQTKWDQM</sequence>
<feature type="compositionally biased region" description="Polar residues" evidence="1">
    <location>
        <begin position="170"/>
        <end position="182"/>
    </location>
</feature>
<organism evidence="2 3">
    <name type="scientific">Ajellomyces dermatitidis (strain ER-3 / ATCC MYA-2586)</name>
    <name type="common">Blastomyces dermatitidis</name>
    <dbReference type="NCBI Taxonomy" id="559297"/>
    <lineage>
        <taxon>Eukaryota</taxon>
        <taxon>Fungi</taxon>
        <taxon>Dikarya</taxon>
        <taxon>Ascomycota</taxon>
        <taxon>Pezizomycotina</taxon>
        <taxon>Eurotiomycetes</taxon>
        <taxon>Eurotiomycetidae</taxon>
        <taxon>Onygenales</taxon>
        <taxon>Ajellomycetaceae</taxon>
        <taxon>Blastomyces</taxon>
    </lineage>
</organism>
<feature type="compositionally biased region" description="Gly residues" evidence="1">
    <location>
        <begin position="109"/>
        <end position="123"/>
    </location>
</feature>
<feature type="compositionally biased region" description="Low complexity" evidence="1">
    <location>
        <begin position="192"/>
        <end position="203"/>
    </location>
</feature>
<evidence type="ECO:0000313" key="2">
    <source>
        <dbReference type="EMBL" id="EEQ84476.2"/>
    </source>
</evidence>
<protein>
    <submittedName>
        <fullName evidence="2">Uncharacterized protein</fullName>
    </submittedName>
</protein>
<keyword evidence="3" id="KW-1185">Reference proteome</keyword>
<gene>
    <name evidence="2" type="ORF">BDCG_01282</name>
</gene>
<accession>A0ABP2EQ72</accession>
<evidence type="ECO:0000313" key="3">
    <source>
        <dbReference type="Proteomes" id="UP000002039"/>
    </source>
</evidence>
<dbReference type="EMBL" id="EQ999973">
    <property type="protein sequence ID" value="EEQ84476.2"/>
    <property type="molecule type" value="Genomic_DNA"/>
</dbReference>
<evidence type="ECO:0000256" key="1">
    <source>
        <dbReference type="SAM" id="MobiDB-lite"/>
    </source>
</evidence>
<feature type="compositionally biased region" description="Polar residues" evidence="1">
    <location>
        <begin position="55"/>
        <end position="65"/>
    </location>
</feature>
<proteinExistence type="predicted"/>
<dbReference type="GeneID" id="69023898"/>
<feature type="compositionally biased region" description="Basic and acidic residues" evidence="1">
    <location>
        <begin position="125"/>
        <end position="139"/>
    </location>
</feature>